<evidence type="ECO:0000256" key="4">
    <source>
        <dbReference type="SAM" id="MobiDB-lite"/>
    </source>
</evidence>
<name>A0A0E9NDL2_SAICN</name>
<evidence type="ECO:0000256" key="3">
    <source>
        <dbReference type="ARBA" id="ARBA00023242"/>
    </source>
</evidence>
<reference evidence="8 9" key="1">
    <citation type="journal article" date="2011" name="J. Gen. Appl. Microbiol.">
        <title>Draft genome sequencing of the enigmatic yeast Saitoella complicata.</title>
        <authorList>
            <person name="Nishida H."/>
            <person name="Hamamoto M."/>
            <person name="Sugiyama J."/>
        </authorList>
    </citation>
    <scope>NUCLEOTIDE SEQUENCE [LARGE SCALE GENOMIC DNA]</scope>
    <source>
        <strain evidence="8 9">NRRL Y-17804</strain>
    </source>
</reference>
<sequence length="767" mass="85442">MSDQPSKKRPFTSGTQAQQRKRAKTFDARHIATESSSLALKDGVLDVHTFVNSRKYEIDALKNAMKRSRTAGAQRAFQSLPRSMRRRAASHDVKKIPKRLWERAKREMTEDNTQDTKGRNGGKGPKGKKRLRSLIAKRLYNIGKKLANASQPDEDYDEKVQVPELKTVKVRVGTKYHKRQVAKTWLPTHMYTSKRAHMTQLYEYSIPVKPTEKSYRPTHRASLQKGCIVFDQSFYATFFLHGEEGSLKKVLTGVCEPGTGVDKNRYAVGGKVWEGWVYHAHSYPKRPIGPATILWRPSDDNAKRSLMIRIHPAAFRELWDVVAELVRQTTDVRMEDARFAMGSLDIVGPGGTEALQAVLQLTSGSNTSDAAKIWEKFNSATDVKSLPLGAALDLQVNDPRLTFPPRAPSQAERVGTTKVGKLTDVLASWPQQMSGCLWSLFDRTTWKPKLATESELNKRRTAAGPGVPIVATSNDPTISIILLKTSTPVSAWTVLAPCDVITHFFRCLMHYPAVRFGGLENYHQLTFERSTPNFPNDFSGTEAGWRCEEDAGRKRKEDYEKKPKAKRVSFEKVFESSEGAERGEVGDPMVCDWKLLQGAKSDEDAMEVDGNVKINEKQWLLSPSLCRKLLTSAGEEGVDTGNALIPVRVHLQHRGSPAARARIYSIPKADLPTWTALASRTDTAKPKAGTPEYPACPSKEHLIGFISTGNFSLKEGKGVGVGAVAFSKVANEVQRDGKQKKGNAWGWCIVRDVGTDVGRLARWDVVE</sequence>
<proteinExistence type="predicted"/>
<dbReference type="InterPro" id="IPR055079">
    <property type="entry name" value="POP1_C"/>
</dbReference>
<gene>
    <name evidence="8" type="ORF">G7K_2019-t1</name>
</gene>
<protein>
    <recommendedName>
        <fullName evidence="10">POPLD-domain-containing protein</fullName>
    </recommendedName>
</protein>
<dbReference type="Proteomes" id="UP000033140">
    <property type="component" value="Unassembled WGS sequence"/>
</dbReference>
<dbReference type="InterPro" id="IPR009723">
    <property type="entry name" value="Pop1_N"/>
</dbReference>
<feature type="domain" description="POPLD" evidence="6">
    <location>
        <begin position="492"/>
        <end position="593"/>
    </location>
</feature>
<keyword evidence="3" id="KW-0539">Nucleus</keyword>
<accession>A0A0E9NDL2</accession>
<evidence type="ECO:0000256" key="1">
    <source>
        <dbReference type="ARBA" id="ARBA00004123"/>
    </source>
</evidence>
<feature type="region of interest" description="Disordered" evidence="4">
    <location>
        <begin position="70"/>
        <end position="130"/>
    </location>
</feature>
<organism evidence="8 9">
    <name type="scientific">Saitoella complicata (strain BCRC 22490 / CBS 7301 / JCM 7358 / NBRC 10748 / NRRL Y-17804)</name>
    <dbReference type="NCBI Taxonomy" id="698492"/>
    <lineage>
        <taxon>Eukaryota</taxon>
        <taxon>Fungi</taxon>
        <taxon>Dikarya</taxon>
        <taxon>Ascomycota</taxon>
        <taxon>Taphrinomycotina</taxon>
        <taxon>Taphrinomycotina incertae sedis</taxon>
        <taxon>Saitoella</taxon>
    </lineage>
</organism>
<feature type="domain" description="POP1 C-terminal" evidence="7">
    <location>
        <begin position="699"/>
        <end position="766"/>
    </location>
</feature>
<evidence type="ECO:0000259" key="6">
    <source>
        <dbReference type="Pfam" id="PF08170"/>
    </source>
</evidence>
<dbReference type="AlphaFoldDB" id="A0A0E9NDL2"/>
<dbReference type="Pfam" id="PF22770">
    <property type="entry name" value="POP1_C"/>
    <property type="match status" value="1"/>
</dbReference>
<evidence type="ECO:0008006" key="10">
    <source>
        <dbReference type="Google" id="ProtNLM"/>
    </source>
</evidence>
<reference evidence="8 9" key="2">
    <citation type="journal article" date="2014" name="J. Gen. Appl. Microbiol.">
        <title>The early diverging ascomycetous budding yeast Saitoella complicata has three histone deacetylases belonging to the Clr6, Hos2, and Rpd3 lineages.</title>
        <authorList>
            <person name="Nishida H."/>
            <person name="Matsumoto T."/>
            <person name="Kondo S."/>
            <person name="Hamamoto M."/>
            <person name="Yoshikawa H."/>
        </authorList>
    </citation>
    <scope>NUCLEOTIDE SEQUENCE [LARGE SCALE GENOMIC DNA]</scope>
    <source>
        <strain evidence="8 9">NRRL Y-17804</strain>
    </source>
</reference>
<dbReference type="GO" id="GO:0005655">
    <property type="term" value="C:nucleolar ribonuclease P complex"/>
    <property type="evidence" value="ECO:0007669"/>
    <property type="project" value="InterPro"/>
</dbReference>
<keyword evidence="9" id="KW-1185">Reference proteome</keyword>
<feature type="region of interest" description="Disordered" evidence="4">
    <location>
        <begin position="1"/>
        <end position="28"/>
    </location>
</feature>
<feature type="compositionally biased region" description="Basic and acidic residues" evidence="4">
    <location>
        <begin position="89"/>
        <end position="118"/>
    </location>
</feature>
<dbReference type="EMBL" id="BACD03000011">
    <property type="protein sequence ID" value="GAO47821.1"/>
    <property type="molecule type" value="Genomic_DNA"/>
</dbReference>
<comment type="caution">
    <text evidence="8">The sequence shown here is derived from an EMBL/GenBank/DDBJ whole genome shotgun (WGS) entry which is preliminary data.</text>
</comment>
<feature type="domain" description="Pop1 N-terminal" evidence="5">
    <location>
        <begin position="50"/>
        <end position="242"/>
    </location>
</feature>
<comment type="subcellular location">
    <subcellularLocation>
        <location evidence="1">Nucleus</location>
    </subcellularLocation>
</comment>
<keyword evidence="2" id="KW-0819">tRNA processing</keyword>
<evidence type="ECO:0000259" key="7">
    <source>
        <dbReference type="Pfam" id="PF22770"/>
    </source>
</evidence>
<dbReference type="PANTHER" id="PTHR22731:SF3">
    <property type="entry name" value="RIBONUCLEASES P_MRP PROTEIN SUBUNIT POP1"/>
    <property type="match status" value="1"/>
</dbReference>
<dbReference type="Pfam" id="PF08170">
    <property type="entry name" value="POPLD"/>
    <property type="match status" value="1"/>
</dbReference>
<evidence type="ECO:0000256" key="2">
    <source>
        <dbReference type="ARBA" id="ARBA00022694"/>
    </source>
</evidence>
<dbReference type="GO" id="GO:0001682">
    <property type="term" value="P:tRNA 5'-leader removal"/>
    <property type="evidence" value="ECO:0007669"/>
    <property type="project" value="InterPro"/>
</dbReference>
<dbReference type="InterPro" id="IPR012590">
    <property type="entry name" value="POPLD_dom"/>
</dbReference>
<dbReference type="STRING" id="698492.A0A0E9NDL2"/>
<dbReference type="GO" id="GO:0000172">
    <property type="term" value="C:ribonuclease MRP complex"/>
    <property type="evidence" value="ECO:0007669"/>
    <property type="project" value="InterPro"/>
</dbReference>
<evidence type="ECO:0000313" key="9">
    <source>
        <dbReference type="Proteomes" id="UP000033140"/>
    </source>
</evidence>
<dbReference type="PANTHER" id="PTHR22731">
    <property type="entry name" value="RIBONUCLEASES P/MRP PROTEIN SUBUNIT POP1"/>
    <property type="match status" value="1"/>
</dbReference>
<evidence type="ECO:0000313" key="8">
    <source>
        <dbReference type="EMBL" id="GAO47821.1"/>
    </source>
</evidence>
<dbReference type="Pfam" id="PF06978">
    <property type="entry name" value="POP1_N"/>
    <property type="match status" value="1"/>
</dbReference>
<evidence type="ECO:0000259" key="5">
    <source>
        <dbReference type="Pfam" id="PF06978"/>
    </source>
</evidence>
<dbReference type="InterPro" id="IPR039182">
    <property type="entry name" value="Pop1"/>
</dbReference>
<dbReference type="OMA" id="WNAKRSH"/>
<reference evidence="8 9" key="3">
    <citation type="journal article" date="2015" name="Genome Announc.">
        <title>Draft Genome Sequence of the Archiascomycetous Yeast Saitoella complicata.</title>
        <authorList>
            <person name="Yamauchi K."/>
            <person name="Kondo S."/>
            <person name="Hamamoto M."/>
            <person name="Takahashi Y."/>
            <person name="Ogura Y."/>
            <person name="Hayashi T."/>
            <person name="Nishida H."/>
        </authorList>
    </citation>
    <scope>NUCLEOTIDE SEQUENCE [LARGE SCALE GENOMIC DNA]</scope>
    <source>
        <strain evidence="8 9">NRRL Y-17804</strain>
    </source>
</reference>